<dbReference type="HOGENOM" id="CLU_1497822_0_0_1"/>
<reference evidence="2 3" key="1">
    <citation type="journal article" date="2007" name="Nature">
        <title>Evolution of genes and genomes on the Drosophila phylogeny.</title>
        <authorList>
            <consortium name="Drosophila 12 Genomes Consortium"/>
            <person name="Clark A.G."/>
            <person name="Eisen M.B."/>
            <person name="Smith D.R."/>
            <person name="Bergman C.M."/>
            <person name="Oliver B."/>
            <person name="Markow T.A."/>
            <person name="Kaufman T.C."/>
            <person name="Kellis M."/>
            <person name="Gelbart W."/>
            <person name="Iyer V.N."/>
            <person name="Pollard D.A."/>
            <person name="Sackton T.B."/>
            <person name="Larracuente A.M."/>
            <person name="Singh N.D."/>
            <person name="Abad J.P."/>
            <person name="Abt D.N."/>
            <person name="Adryan B."/>
            <person name="Aguade M."/>
            <person name="Akashi H."/>
            <person name="Anderson W.W."/>
            <person name="Aquadro C.F."/>
            <person name="Ardell D.H."/>
            <person name="Arguello R."/>
            <person name="Artieri C.G."/>
            <person name="Barbash D.A."/>
            <person name="Barker D."/>
            <person name="Barsanti P."/>
            <person name="Batterham P."/>
            <person name="Batzoglou S."/>
            <person name="Begun D."/>
            <person name="Bhutkar A."/>
            <person name="Blanco E."/>
            <person name="Bosak S.A."/>
            <person name="Bradley R.K."/>
            <person name="Brand A.D."/>
            <person name="Brent M.R."/>
            <person name="Brooks A.N."/>
            <person name="Brown R.H."/>
            <person name="Butlin R.K."/>
            <person name="Caggese C."/>
            <person name="Calvi B.R."/>
            <person name="Bernardo de Carvalho A."/>
            <person name="Caspi A."/>
            <person name="Castrezana S."/>
            <person name="Celniker S.E."/>
            <person name="Chang J.L."/>
            <person name="Chapple C."/>
            <person name="Chatterji S."/>
            <person name="Chinwalla A."/>
            <person name="Civetta A."/>
            <person name="Clifton S.W."/>
            <person name="Comeron J.M."/>
            <person name="Costello J.C."/>
            <person name="Coyne J.A."/>
            <person name="Daub J."/>
            <person name="David R.G."/>
            <person name="Delcher A.L."/>
            <person name="Delehaunty K."/>
            <person name="Do C.B."/>
            <person name="Ebling H."/>
            <person name="Edwards K."/>
            <person name="Eickbush T."/>
            <person name="Evans J.D."/>
            <person name="Filipski A."/>
            <person name="Findeiss S."/>
            <person name="Freyhult E."/>
            <person name="Fulton L."/>
            <person name="Fulton R."/>
            <person name="Garcia A.C."/>
            <person name="Gardiner A."/>
            <person name="Garfield D.A."/>
            <person name="Garvin B.E."/>
            <person name="Gibson G."/>
            <person name="Gilbert D."/>
            <person name="Gnerre S."/>
            <person name="Godfrey J."/>
            <person name="Good R."/>
            <person name="Gotea V."/>
            <person name="Gravely B."/>
            <person name="Greenberg A.J."/>
            <person name="Griffiths-Jones S."/>
            <person name="Gross S."/>
            <person name="Guigo R."/>
            <person name="Gustafson E.A."/>
            <person name="Haerty W."/>
            <person name="Hahn M.W."/>
            <person name="Halligan D.L."/>
            <person name="Halpern A.L."/>
            <person name="Halter G.M."/>
            <person name="Han M.V."/>
            <person name="Heger A."/>
            <person name="Hillier L."/>
            <person name="Hinrichs A.S."/>
            <person name="Holmes I."/>
            <person name="Hoskins R.A."/>
            <person name="Hubisz M.J."/>
            <person name="Hultmark D."/>
            <person name="Huntley M.A."/>
            <person name="Jaffe D.B."/>
            <person name="Jagadeeshan S."/>
            <person name="Jeck W.R."/>
            <person name="Johnson J."/>
            <person name="Jones C.D."/>
            <person name="Jordan W.C."/>
            <person name="Karpen G.H."/>
            <person name="Kataoka E."/>
            <person name="Keightley P.D."/>
            <person name="Kheradpour P."/>
            <person name="Kirkness E.F."/>
            <person name="Koerich L.B."/>
            <person name="Kristiansen K."/>
            <person name="Kudrna D."/>
            <person name="Kulathinal R.J."/>
            <person name="Kumar S."/>
            <person name="Kwok R."/>
            <person name="Lander E."/>
            <person name="Langley C.H."/>
            <person name="Lapoint R."/>
            <person name="Lazzaro B.P."/>
            <person name="Lee S.J."/>
            <person name="Levesque L."/>
            <person name="Li R."/>
            <person name="Lin C.F."/>
            <person name="Lin M.F."/>
            <person name="Lindblad-Toh K."/>
            <person name="Llopart A."/>
            <person name="Long M."/>
            <person name="Low L."/>
            <person name="Lozovsky E."/>
            <person name="Lu J."/>
            <person name="Luo M."/>
            <person name="Machado C.A."/>
            <person name="Makalowski W."/>
            <person name="Marzo M."/>
            <person name="Matsuda M."/>
            <person name="Matzkin L."/>
            <person name="McAllister B."/>
            <person name="McBride C.S."/>
            <person name="McKernan B."/>
            <person name="McKernan K."/>
            <person name="Mendez-Lago M."/>
            <person name="Minx P."/>
            <person name="Mollenhauer M.U."/>
            <person name="Montooth K."/>
            <person name="Mount S.M."/>
            <person name="Mu X."/>
            <person name="Myers E."/>
            <person name="Negre B."/>
            <person name="Newfeld S."/>
            <person name="Nielsen R."/>
            <person name="Noor M.A."/>
            <person name="O'Grady P."/>
            <person name="Pachter L."/>
            <person name="Papaceit M."/>
            <person name="Parisi M.J."/>
            <person name="Parisi M."/>
            <person name="Parts L."/>
            <person name="Pedersen J.S."/>
            <person name="Pesole G."/>
            <person name="Phillippy A.M."/>
            <person name="Ponting C.P."/>
            <person name="Pop M."/>
            <person name="Porcelli D."/>
            <person name="Powell J.R."/>
            <person name="Prohaska S."/>
            <person name="Pruitt K."/>
            <person name="Puig M."/>
            <person name="Quesneville H."/>
            <person name="Ram K.R."/>
            <person name="Rand D."/>
            <person name="Rasmussen M.D."/>
            <person name="Reed L.K."/>
            <person name="Reenan R."/>
            <person name="Reily A."/>
            <person name="Remington K.A."/>
            <person name="Rieger T.T."/>
            <person name="Ritchie M.G."/>
            <person name="Robin C."/>
            <person name="Rogers Y.H."/>
            <person name="Rohde C."/>
            <person name="Rozas J."/>
            <person name="Rubenfield M.J."/>
            <person name="Ruiz A."/>
            <person name="Russo S."/>
            <person name="Salzberg S.L."/>
            <person name="Sanchez-Gracia A."/>
            <person name="Saranga D.J."/>
            <person name="Sato H."/>
            <person name="Schaeffer S.W."/>
            <person name="Schatz M.C."/>
            <person name="Schlenke T."/>
            <person name="Schwartz R."/>
            <person name="Segarra C."/>
            <person name="Singh R.S."/>
            <person name="Sirot L."/>
            <person name="Sirota M."/>
            <person name="Sisneros N.B."/>
            <person name="Smith C.D."/>
            <person name="Smith T.F."/>
            <person name="Spieth J."/>
            <person name="Stage D.E."/>
            <person name="Stark A."/>
            <person name="Stephan W."/>
            <person name="Strausberg R.L."/>
            <person name="Strempel S."/>
            <person name="Sturgill D."/>
            <person name="Sutton G."/>
            <person name="Sutton G.G."/>
            <person name="Tao W."/>
            <person name="Teichmann S."/>
            <person name="Tobari Y.N."/>
            <person name="Tomimura Y."/>
            <person name="Tsolas J.M."/>
            <person name="Valente V.L."/>
            <person name="Venter E."/>
            <person name="Venter J.C."/>
            <person name="Vicario S."/>
            <person name="Vieira F.G."/>
            <person name="Vilella A.J."/>
            <person name="Villasante A."/>
            <person name="Walenz B."/>
            <person name="Wang J."/>
            <person name="Wasserman M."/>
            <person name="Watts T."/>
            <person name="Wilson D."/>
            <person name="Wilson R.K."/>
            <person name="Wing R.A."/>
            <person name="Wolfner M.F."/>
            <person name="Wong A."/>
            <person name="Wong G.K."/>
            <person name="Wu C.I."/>
            <person name="Wu G."/>
            <person name="Yamamoto D."/>
            <person name="Yang H.P."/>
            <person name="Yang S.P."/>
            <person name="Yorke J.A."/>
            <person name="Yoshida K."/>
            <person name="Zdobnov E."/>
            <person name="Zhang P."/>
            <person name="Zhang Y."/>
            <person name="Zimin A.V."/>
            <person name="Baldwin J."/>
            <person name="Abdouelleil A."/>
            <person name="Abdulkadir J."/>
            <person name="Abebe A."/>
            <person name="Abera B."/>
            <person name="Abreu J."/>
            <person name="Acer S.C."/>
            <person name="Aftuck L."/>
            <person name="Alexander A."/>
            <person name="An P."/>
            <person name="Anderson E."/>
            <person name="Anderson S."/>
            <person name="Arachi H."/>
            <person name="Azer M."/>
            <person name="Bachantsang P."/>
            <person name="Barry A."/>
            <person name="Bayul T."/>
            <person name="Berlin A."/>
            <person name="Bessette D."/>
            <person name="Bloom T."/>
            <person name="Blye J."/>
            <person name="Boguslavskiy L."/>
            <person name="Bonnet C."/>
            <person name="Boukhgalter B."/>
            <person name="Bourzgui I."/>
            <person name="Brown A."/>
            <person name="Cahill P."/>
            <person name="Channer S."/>
            <person name="Cheshatsang Y."/>
            <person name="Chuda L."/>
            <person name="Citroen M."/>
            <person name="Collymore A."/>
            <person name="Cooke P."/>
            <person name="Costello M."/>
            <person name="D'Aco K."/>
            <person name="Daza R."/>
            <person name="De Haan G."/>
            <person name="DeGray S."/>
            <person name="DeMaso C."/>
            <person name="Dhargay N."/>
            <person name="Dooley K."/>
            <person name="Dooley E."/>
            <person name="Doricent M."/>
            <person name="Dorje P."/>
            <person name="Dorjee K."/>
            <person name="Dupes A."/>
            <person name="Elong R."/>
            <person name="Falk J."/>
            <person name="Farina A."/>
            <person name="Faro S."/>
            <person name="Ferguson D."/>
            <person name="Fisher S."/>
            <person name="Foley C.D."/>
            <person name="Franke A."/>
            <person name="Friedrich D."/>
            <person name="Gadbois L."/>
            <person name="Gearin G."/>
            <person name="Gearin C.R."/>
            <person name="Giannoukos G."/>
            <person name="Goode T."/>
            <person name="Graham J."/>
            <person name="Grandbois E."/>
            <person name="Grewal S."/>
            <person name="Gyaltsen K."/>
            <person name="Hafez N."/>
            <person name="Hagos B."/>
            <person name="Hall J."/>
            <person name="Henson C."/>
            <person name="Hollinger A."/>
            <person name="Honan T."/>
            <person name="Huard M.D."/>
            <person name="Hughes L."/>
            <person name="Hurhula B."/>
            <person name="Husby M.E."/>
            <person name="Kamat A."/>
            <person name="Kanga B."/>
            <person name="Kashin S."/>
            <person name="Khazanovich D."/>
            <person name="Kisner P."/>
            <person name="Lance K."/>
            <person name="Lara M."/>
            <person name="Lee W."/>
            <person name="Lennon N."/>
            <person name="Letendre F."/>
            <person name="LeVine R."/>
            <person name="Lipovsky A."/>
            <person name="Liu X."/>
            <person name="Liu J."/>
            <person name="Liu S."/>
            <person name="Lokyitsang T."/>
            <person name="Lokyitsang Y."/>
            <person name="Lubonja R."/>
            <person name="Lui A."/>
            <person name="MacDonald P."/>
            <person name="Magnisalis V."/>
            <person name="Maru K."/>
            <person name="Matthews C."/>
            <person name="McCusker W."/>
            <person name="McDonough S."/>
            <person name="Mehta T."/>
            <person name="Meldrim J."/>
            <person name="Meneus L."/>
            <person name="Mihai O."/>
            <person name="Mihalev A."/>
            <person name="Mihova T."/>
            <person name="Mittelman R."/>
            <person name="Mlenga V."/>
            <person name="Montmayeur A."/>
            <person name="Mulrain L."/>
            <person name="Navidi A."/>
            <person name="Naylor J."/>
            <person name="Negash T."/>
            <person name="Nguyen T."/>
            <person name="Nguyen N."/>
            <person name="Nicol R."/>
            <person name="Norbu C."/>
            <person name="Norbu N."/>
            <person name="Novod N."/>
            <person name="O'Neill B."/>
            <person name="Osman S."/>
            <person name="Markiewicz E."/>
            <person name="Oyono O.L."/>
            <person name="Patti C."/>
            <person name="Phunkhang P."/>
            <person name="Pierre F."/>
            <person name="Priest M."/>
            <person name="Raghuraman S."/>
            <person name="Rege F."/>
            <person name="Reyes R."/>
            <person name="Rise C."/>
            <person name="Rogov P."/>
            <person name="Ross K."/>
            <person name="Ryan E."/>
            <person name="Settipalli S."/>
            <person name="Shea T."/>
            <person name="Sherpa N."/>
            <person name="Shi L."/>
            <person name="Shih D."/>
            <person name="Sparrow T."/>
            <person name="Spaulding J."/>
            <person name="Stalker J."/>
            <person name="Stange-Thomann N."/>
            <person name="Stavropoulos S."/>
            <person name="Stone C."/>
            <person name="Strader C."/>
            <person name="Tesfaye S."/>
            <person name="Thomson T."/>
            <person name="Thoulutsang Y."/>
            <person name="Thoulutsang D."/>
            <person name="Topham K."/>
            <person name="Topping I."/>
            <person name="Tsamla T."/>
            <person name="Vassiliev H."/>
            <person name="Vo A."/>
            <person name="Wangchuk T."/>
            <person name="Wangdi T."/>
            <person name="Weiand M."/>
            <person name="Wilkinson J."/>
            <person name="Wilson A."/>
            <person name="Yadav S."/>
            <person name="Young G."/>
            <person name="Yu Q."/>
            <person name="Zembek L."/>
            <person name="Zhong D."/>
            <person name="Zimmer A."/>
            <person name="Zwirko Z."/>
            <person name="Jaffe D.B."/>
            <person name="Alvarez P."/>
            <person name="Brockman W."/>
            <person name="Butler J."/>
            <person name="Chin C."/>
            <person name="Gnerre S."/>
            <person name="Grabherr M."/>
            <person name="Kleber M."/>
            <person name="Mauceli E."/>
            <person name="MacCallum I."/>
        </authorList>
    </citation>
    <scope>NUCLEOTIDE SEQUENCE [LARGE SCALE GENOMIC DNA]</scope>
    <source>
        <strain evidence="3">Tucson 14030-0811.24</strain>
    </source>
</reference>
<feature type="region of interest" description="Disordered" evidence="1">
    <location>
        <begin position="161"/>
        <end position="180"/>
    </location>
</feature>
<accession>B4NP85</accession>
<gene>
    <name evidence="2" type="primary">Dwil\GK15681</name>
    <name evidence="2" type="ORF">Dwil_GK15681</name>
</gene>
<proteinExistence type="predicted"/>
<dbReference type="EMBL" id="CH964291">
    <property type="protein sequence ID" value="EDW86325.1"/>
    <property type="molecule type" value="Genomic_DNA"/>
</dbReference>
<feature type="region of interest" description="Disordered" evidence="1">
    <location>
        <begin position="128"/>
        <end position="153"/>
    </location>
</feature>
<feature type="compositionally biased region" description="Acidic residues" evidence="1">
    <location>
        <begin position="133"/>
        <end position="153"/>
    </location>
</feature>
<keyword evidence="3" id="KW-1185">Reference proteome</keyword>
<name>B4NP85_DROWI</name>
<dbReference type="InParanoid" id="B4NP85"/>
<evidence type="ECO:0000256" key="1">
    <source>
        <dbReference type="SAM" id="MobiDB-lite"/>
    </source>
</evidence>
<protein>
    <submittedName>
        <fullName evidence="2">Uncharacterized protein</fullName>
    </submittedName>
</protein>
<evidence type="ECO:0000313" key="2">
    <source>
        <dbReference type="EMBL" id="EDW86325.1"/>
    </source>
</evidence>
<organism evidence="2 3">
    <name type="scientific">Drosophila willistoni</name>
    <name type="common">Fruit fly</name>
    <dbReference type="NCBI Taxonomy" id="7260"/>
    <lineage>
        <taxon>Eukaryota</taxon>
        <taxon>Metazoa</taxon>
        <taxon>Ecdysozoa</taxon>
        <taxon>Arthropoda</taxon>
        <taxon>Hexapoda</taxon>
        <taxon>Insecta</taxon>
        <taxon>Pterygota</taxon>
        <taxon>Neoptera</taxon>
        <taxon>Endopterygota</taxon>
        <taxon>Diptera</taxon>
        <taxon>Brachycera</taxon>
        <taxon>Muscomorpha</taxon>
        <taxon>Ephydroidea</taxon>
        <taxon>Drosophilidae</taxon>
        <taxon>Drosophila</taxon>
        <taxon>Sophophora</taxon>
    </lineage>
</organism>
<evidence type="ECO:0000313" key="3">
    <source>
        <dbReference type="Proteomes" id="UP000007798"/>
    </source>
</evidence>
<dbReference type="Proteomes" id="UP000007798">
    <property type="component" value="Unassembled WGS sequence"/>
</dbReference>
<dbReference type="AlphaFoldDB" id="B4NP85"/>
<sequence length="180" mass="20577">MSEEELSGSLSSVDISGVAQNLVREYVDGSQYEKGSTVDTEVEENGEENVMQFSSNSSNDHGINLLEALKKHERQIMKLRDNITDANCKMLLFESHANMVRSDIDFITTVTEKVHERIREYEEELMKQGEEQVLSEEQEQELESEQISELDQVSEVDVELDQDLDQEIEPESELITDSDN</sequence>